<proteinExistence type="predicted"/>
<gene>
    <name evidence="2" type="ORF">G443_001644</name>
</gene>
<dbReference type="Proteomes" id="UP000791080">
    <property type="component" value="Unassembled WGS sequence"/>
</dbReference>
<keyword evidence="3" id="KW-1185">Reference proteome</keyword>
<comment type="caution">
    <text evidence="2">The sequence shown here is derived from an EMBL/GenBank/DDBJ whole genome shotgun (WGS) entry which is preliminary data.</text>
</comment>
<evidence type="ECO:0000313" key="2">
    <source>
        <dbReference type="EMBL" id="MCP2331374.1"/>
    </source>
</evidence>
<feature type="region of interest" description="Disordered" evidence="1">
    <location>
        <begin position="125"/>
        <end position="144"/>
    </location>
</feature>
<protein>
    <submittedName>
        <fullName evidence="2">Uncharacterized protein</fullName>
    </submittedName>
</protein>
<accession>A0ABT1JFV5</accession>
<dbReference type="RefSeq" id="WP_026420715.1">
    <property type="nucleotide sequence ID" value="NZ_AUBJ02000001.1"/>
</dbReference>
<evidence type="ECO:0000313" key="3">
    <source>
        <dbReference type="Proteomes" id="UP000791080"/>
    </source>
</evidence>
<name>A0ABT1JFV5_ACTCY</name>
<reference evidence="2 3" key="1">
    <citation type="submission" date="2013-07" db="EMBL/GenBank/DDBJ databases">
        <authorList>
            <consortium name="DOE Joint Genome Institute"/>
            <person name="Reeve W."/>
            <person name="Huntemann M."/>
            <person name="Han J."/>
            <person name="Chen A."/>
            <person name="Kyrpides N."/>
            <person name="Mavromatis K."/>
            <person name="Markowitz V."/>
            <person name="Palaniappan K."/>
            <person name="Ivanova N."/>
            <person name="Schaumberg A."/>
            <person name="Pati A."/>
            <person name="Liolios K."/>
            <person name="Nordberg H.P."/>
            <person name="Cantor M.N."/>
            <person name="Hua S.X."/>
            <person name="Woyke T."/>
        </authorList>
    </citation>
    <scope>NUCLEOTIDE SEQUENCE [LARGE SCALE GENOMIC DNA]</scope>
    <source>
        <strain evidence="2 3">DSM 43889</strain>
    </source>
</reference>
<sequence length="305" mass="34061">MLRITADVFSGRQNPVWTVGEERTARNTLRALSEGSELLTEDAPARAGVGFRGLLVESLSDEAAPDLRLGSTTYLPVGREARGPRAAELAERLIGLLDRVDTSLDTEEGVSLPEPLRPFLTTQLTTATEEGSRSGASIQEGGQETSESFTAAATCYYDVTPFNPGFWNDDQNTRLHNNCYNYASNWRNNTFAQPGRGCGNQYTALTCAEVGRGALCDGMHRRYDCFPDSEWPRHLVALVIWPNTDFHWYRLQSEGYWAHKPGSTAARNVDNSNRVINNPETCDRGPYTQFCGYFYGCHTQRQRIR</sequence>
<reference evidence="2 3" key="2">
    <citation type="submission" date="2022-06" db="EMBL/GenBank/DDBJ databases">
        <title>Genomic Encyclopedia of Type Strains, Phase I: the one thousand microbial genomes (KMG-I) project.</title>
        <authorList>
            <person name="Kyrpides N."/>
        </authorList>
    </citation>
    <scope>NUCLEOTIDE SEQUENCE [LARGE SCALE GENOMIC DNA]</scope>
    <source>
        <strain evidence="2 3">DSM 43889</strain>
    </source>
</reference>
<organism evidence="2 3">
    <name type="scientific">Actinoalloteichus caeruleus DSM 43889</name>
    <dbReference type="NCBI Taxonomy" id="1120930"/>
    <lineage>
        <taxon>Bacteria</taxon>
        <taxon>Bacillati</taxon>
        <taxon>Actinomycetota</taxon>
        <taxon>Actinomycetes</taxon>
        <taxon>Pseudonocardiales</taxon>
        <taxon>Pseudonocardiaceae</taxon>
        <taxon>Actinoalloteichus</taxon>
        <taxon>Actinoalloteichus cyanogriseus</taxon>
    </lineage>
</organism>
<dbReference type="EMBL" id="AUBJ02000001">
    <property type="protein sequence ID" value="MCP2331374.1"/>
    <property type="molecule type" value="Genomic_DNA"/>
</dbReference>
<evidence type="ECO:0000256" key="1">
    <source>
        <dbReference type="SAM" id="MobiDB-lite"/>
    </source>
</evidence>